<dbReference type="AlphaFoldDB" id="A0A7R8YV50"/>
<feature type="region of interest" description="Disordered" evidence="1">
    <location>
        <begin position="1"/>
        <end position="38"/>
    </location>
</feature>
<protein>
    <submittedName>
        <fullName evidence="2">Uncharacterized protein</fullName>
    </submittedName>
</protein>
<evidence type="ECO:0000313" key="3">
    <source>
        <dbReference type="Proteomes" id="UP000594454"/>
    </source>
</evidence>
<sequence>MEDSTSGLEKRKRSSSASSSPSTIDEPATVPAAPIPHTASSIITPSTAPFLTWSPVFIPPWGATLLPAAFYPSALRNALPG</sequence>
<gene>
    <name evidence="2" type="ORF">HERILL_LOCUS9641</name>
</gene>
<proteinExistence type="predicted"/>
<accession>A0A7R8YV50</accession>
<dbReference type="InParanoid" id="A0A7R8YV50"/>
<evidence type="ECO:0000313" key="2">
    <source>
        <dbReference type="EMBL" id="CAD7086902.1"/>
    </source>
</evidence>
<evidence type="ECO:0000256" key="1">
    <source>
        <dbReference type="SAM" id="MobiDB-lite"/>
    </source>
</evidence>
<organism evidence="2 3">
    <name type="scientific">Hermetia illucens</name>
    <name type="common">Black soldier fly</name>
    <dbReference type="NCBI Taxonomy" id="343691"/>
    <lineage>
        <taxon>Eukaryota</taxon>
        <taxon>Metazoa</taxon>
        <taxon>Ecdysozoa</taxon>
        <taxon>Arthropoda</taxon>
        <taxon>Hexapoda</taxon>
        <taxon>Insecta</taxon>
        <taxon>Pterygota</taxon>
        <taxon>Neoptera</taxon>
        <taxon>Endopterygota</taxon>
        <taxon>Diptera</taxon>
        <taxon>Brachycera</taxon>
        <taxon>Stratiomyomorpha</taxon>
        <taxon>Stratiomyidae</taxon>
        <taxon>Hermetiinae</taxon>
        <taxon>Hermetia</taxon>
    </lineage>
</organism>
<reference evidence="2 3" key="1">
    <citation type="submission" date="2020-11" db="EMBL/GenBank/DDBJ databases">
        <authorList>
            <person name="Wallbank WR R."/>
            <person name="Pardo Diaz C."/>
            <person name="Kozak K."/>
            <person name="Martin S."/>
            <person name="Jiggins C."/>
            <person name="Moest M."/>
            <person name="Warren A I."/>
            <person name="Generalovic N T."/>
            <person name="Byers J.R.P. K."/>
            <person name="Montejo-Kovacevich G."/>
            <person name="Yen C E."/>
        </authorList>
    </citation>
    <scope>NUCLEOTIDE SEQUENCE [LARGE SCALE GENOMIC DNA]</scope>
</reference>
<keyword evidence="3" id="KW-1185">Reference proteome</keyword>
<dbReference type="EMBL" id="LR899012">
    <property type="protein sequence ID" value="CAD7086902.1"/>
    <property type="molecule type" value="Genomic_DNA"/>
</dbReference>
<name>A0A7R8YV50_HERIL</name>
<dbReference type="Proteomes" id="UP000594454">
    <property type="component" value="Chromosome 4"/>
</dbReference>